<reference evidence="2" key="1">
    <citation type="submission" date="2016-10" db="EMBL/GenBank/DDBJ databases">
        <authorList>
            <person name="Varghese N."/>
            <person name="Submissions S."/>
        </authorList>
    </citation>
    <scope>NUCLEOTIDE SEQUENCE [LARGE SCALE GENOMIC DNA]</scope>
    <source>
        <strain evidence="2">OR362-8,ATCC BAA-1266,JCM 13504</strain>
    </source>
</reference>
<proteinExistence type="predicted"/>
<evidence type="ECO:0000313" key="2">
    <source>
        <dbReference type="Proteomes" id="UP000199029"/>
    </source>
</evidence>
<sequence length="44" mass="4941">MGYKKGNRRGIFEKSIIYTFLSTQQSAKFLKTNSPIAGACCAYF</sequence>
<evidence type="ECO:0000313" key="1">
    <source>
        <dbReference type="EMBL" id="SFQ50050.1"/>
    </source>
</evidence>
<organism evidence="1 2">
    <name type="scientific">Hymenobacter arizonensis</name>
    <name type="common">Siccationidurans arizonensis</name>
    <dbReference type="NCBI Taxonomy" id="1227077"/>
    <lineage>
        <taxon>Bacteria</taxon>
        <taxon>Pseudomonadati</taxon>
        <taxon>Bacteroidota</taxon>
        <taxon>Cytophagia</taxon>
        <taxon>Cytophagales</taxon>
        <taxon>Hymenobacteraceae</taxon>
        <taxon>Hymenobacter</taxon>
    </lineage>
</organism>
<dbReference type="EMBL" id="FOXS01000003">
    <property type="protein sequence ID" value="SFQ50050.1"/>
    <property type="molecule type" value="Genomic_DNA"/>
</dbReference>
<dbReference type="STRING" id="1227077.SAMN04515668_2593"/>
<dbReference type="AlphaFoldDB" id="A0A1I5Z0W2"/>
<name>A0A1I5Z0W2_HYMAR</name>
<dbReference type="Proteomes" id="UP000199029">
    <property type="component" value="Unassembled WGS sequence"/>
</dbReference>
<accession>A0A1I5Z0W2</accession>
<protein>
    <submittedName>
        <fullName evidence="1">Uncharacterized protein</fullName>
    </submittedName>
</protein>
<keyword evidence="2" id="KW-1185">Reference proteome</keyword>
<gene>
    <name evidence="1" type="ORF">SAMN04515668_2593</name>
</gene>